<gene>
    <name evidence="1" type="ORF">CFF58_20600</name>
</gene>
<dbReference type="Pfam" id="PF14022">
    <property type="entry name" value="DUF4238"/>
    <property type="match status" value="1"/>
</dbReference>
<evidence type="ECO:0000313" key="1">
    <source>
        <dbReference type="EMBL" id="ECT9315891.1"/>
    </source>
</evidence>
<organism evidence="1">
    <name type="scientific">Salmonella typhimurium</name>
    <dbReference type="NCBI Taxonomy" id="90371"/>
    <lineage>
        <taxon>Bacteria</taxon>
        <taxon>Pseudomonadati</taxon>
        <taxon>Pseudomonadota</taxon>
        <taxon>Gammaproteobacteria</taxon>
        <taxon>Enterobacterales</taxon>
        <taxon>Enterobacteriaceae</taxon>
        <taxon>Salmonella</taxon>
    </lineage>
</organism>
<accession>A0A603JE75</accession>
<dbReference type="EMBL" id="AAKOIN010000025">
    <property type="protein sequence ID" value="ECT9315891.1"/>
    <property type="molecule type" value="Genomic_DNA"/>
</dbReference>
<proteinExistence type="predicted"/>
<dbReference type="AlphaFoldDB" id="A0A603JE75"/>
<name>A0A603JE75_SALTM</name>
<sequence>MTSLISSQKVSKQHFVPQYYIKQFYNKNNKVYRGCIKYNHIKEVTAAQTFYVPGLYDIEILGMCFNKIESYYSMMENYLSQLYNRLPNINDEHIMNADMTKTLKSAIAMQYFRTKDMNYDIFTHYCTNLVSIYNEKKDFMLDEFSFINEVELSDFEKRIKKGVRKNKKYALGLIRLLQYTVLPFLLADFKGGNIKIIYHKTNKYISSDKPVVCTNIEEILRFENFLYPLAPNILVYSLGADVTEELIRDENKVNEYIYKNAKEYIISEDETKITRYLKN</sequence>
<protein>
    <submittedName>
        <fullName evidence="1">DUF4238 domain-containing protein</fullName>
    </submittedName>
</protein>
<comment type="caution">
    <text evidence="1">The sequence shown here is derived from an EMBL/GenBank/DDBJ whole genome shotgun (WGS) entry which is preliminary data.</text>
</comment>
<reference evidence="1" key="1">
    <citation type="submission" date="2018-07" db="EMBL/GenBank/DDBJ databases">
        <authorList>
            <consortium name="PulseNet: The National Subtyping Network for Foodborne Disease Surveillance"/>
            <person name="Tarr C.L."/>
            <person name="Trees E."/>
            <person name="Katz L.S."/>
            <person name="Carleton-Romer H.A."/>
            <person name="Stroika S."/>
            <person name="Kucerova Z."/>
            <person name="Roache K.F."/>
            <person name="Sabol A.L."/>
            <person name="Besser J."/>
            <person name="Gerner-Smidt P."/>
        </authorList>
    </citation>
    <scope>NUCLEOTIDE SEQUENCE</scope>
    <source>
        <strain evidence="1">PNUSAS016738</strain>
    </source>
</reference>
<dbReference type="InterPro" id="IPR025332">
    <property type="entry name" value="DUF4238"/>
</dbReference>